<sequence length="82" mass="9283">MAASIFNGAVDPRQRRDCTQGSRWLRTEVIRPSGVLRCPGGTAMACTWVVTWIRLESFWMTGPNGCTVDRLHCTFPIRRISQ</sequence>
<gene>
    <name evidence="1" type="ORF">COCNU_15G000190</name>
</gene>
<dbReference type="AlphaFoldDB" id="A0A8K0NDQ7"/>
<dbReference type="EMBL" id="CM017886">
    <property type="protein sequence ID" value="KAG1369653.1"/>
    <property type="molecule type" value="Genomic_DNA"/>
</dbReference>
<keyword evidence="2" id="KW-1185">Reference proteome</keyword>
<protein>
    <submittedName>
        <fullName evidence="1">Uncharacterized protein</fullName>
    </submittedName>
</protein>
<accession>A0A8K0NDQ7</accession>
<name>A0A8K0NDQ7_COCNU</name>
<evidence type="ECO:0000313" key="1">
    <source>
        <dbReference type="EMBL" id="KAG1369653.1"/>
    </source>
</evidence>
<reference evidence="1" key="2">
    <citation type="submission" date="2019-07" db="EMBL/GenBank/DDBJ databases">
        <authorList>
            <person name="Yang Y."/>
            <person name="Bocs S."/>
            <person name="Baudouin L."/>
        </authorList>
    </citation>
    <scope>NUCLEOTIDE SEQUENCE</scope>
    <source>
        <tissue evidence="1">Spear leaf of Hainan Tall coconut</tissue>
    </source>
</reference>
<reference evidence="1" key="1">
    <citation type="journal article" date="2017" name="Gigascience">
        <title>The genome draft of coconut (Cocos nucifera).</title>
        <authorList>
            <person name="Xiao Y."/>
            <person name="Xu P."/>
            <person name="Fan H."/>
            <person name="Baudouin L."/>
            <person name="Xia W."/>
            <person name="Bocs S."/>
            <person name="Xu J."/>
            <person name="Li Q."/>
            <person name="Guo A."/>
            <person name="Zhou L."/>
            <person name="Li J."/>
            <person name="Wu Y."/>
            <person name="Ma Z."/>
            <person name="Armero A."/>
            <person name="Issali A.E."/>
            <person name="Liu N."/>
            <person name="Peng M."/>
            <person name="Yang Y."/>
        </authorList>
    </citation>
    <scope>NUCLEOTIDE SEQUENCE</scope>
    <source>
        <tissue evidence="1">Spear leaf of Hainan Tall coconut</tissue>
    </source>
</reference>
<dbReference type="Proteomes" id="UP000797356">
    <property type="component" value="Chromosome 15"/>
</dbReference>
<evidence type="ECO:0000313" key="2">
    <source>
        <dbReference type="Proteomes" id="UP000797356"/>
    </source>
</evidence>
<organism evidence="1 2">
    <name type="scientific">Cocos nucifera</name>
    <name type="common">Coconut palm</name>
    <dbReference type="NCBI Taxonomy" id="13894"/>
    <lineage>
        <taxon>Eukaryota</taxon>
        <taxon>Viridiplantae</taxon>
        <taxon>Streptophyta</taxon>
        <taxon>Embryophyta</taxon>
        <taxon>Tracheophyta</taxon>
        <taxon>Spermatophyta</taxon>
        <taxon>Magnoliopsida</taxon>
        <taxon>Liliopsida</taxon>
        <taxon>Arecaceae</taxon>
        <taxon>Arecoideae</taxon>
        <taxon>Cocoseae</taxon>
        <taxon>Attaleinae</taxon>
        <taxon>Cocos</taxon>
    </lineage>
</organism>
<comment type="caution">
    <text evidence="1">The sequence shown here is derived from an EMBL/GenBank/DDBJ whole genome shotgun (WGS) entry which is preliminary data.</text>
</comment>
<proteinExistence type="predicted"/>